<sequence>MRRDLILAFRQKAELAQPLMFVLMVVTLFPLGVGPSPELLQRIGPGIIWIAAILSGLMGMERMFRDDYHDGSTEQMLVSGMPMVLVSAAKIFCHWLVSFVPLIILTPLLAVFLNLTWDMTVALMITLLIGTPVLSMLGAIGVALTVGLRKGGLILSLLLIPVFIPLLIFATSAIESASMRLPYLPQLAIMGAILLLTAALAPVAVSYALKVSQH</sequence>
<keyword evidence="10 13" id="KW-1133">Transmembrane helix</keyword>
<keyword evidence="5 12" id="KW-0813">Transport</keyword>
<feature type="transmembrane region" description="Helical" evidence="13">
    <location>
        <begin position="186"/>
        <end position="209"/>
    </location>
</feature>
<evidence type="ECO:0000256" key="4">
    <source>
        <dbReference type="ARBA" id="ARBA00016452"/>
    </source>
</evidence>
<evidence type="ECO:0000313" key="14">
    <source>
        <dbReference type="EMBL" id="RPJ68826.1"/>
    </source>
</evidence>
<keyword evidence="6 12" id="KW-1003">Cell membrane</keyword>
<dbReference type="InterPro" id="IPR003544">
    <property type="entry name" value="Cyt_c_biogenesis_CcmB"/>
</dbReference>
<dbReference type="OrthoDB" id="9799895at2"/>
<evidence type="ECO:0000313" key="15">
    <source>
        <dbReference type="Proteomes" id="UP000275281"/>
    </source>
</evidence>
<dbReference type="PANTHER" id="PTHR30070:SF1">
    <property type="entry name" value="CYTOCHROME C BIOGENESIS B-RELATED"/>
    <property type="match status" value="1"/>
</dbReference>
<dbReference type="PANTHER" id="PTHR30070">
    <property type="entry name" value="HEME EXPORTER PROTEIN B"/>
    <property type="match status" value="1"/>
</dbReference>
<protein>
    <recommendedName>
        <fullName evidence="4 12">Heme exporter protein B</fullName>
    </recommendedName>
</protein>
<feature type="transmembrane region" description="Helical" evidence="13">
    <location>
        <begin position="91"/>
        <end position="115"/>
    </location>
</feature>
<evidence type="ECO:0000256" key="9">
    <source>
        <dbReference type="ARBA" id="ARBA00022748"/>
    </source>
</evidence>
<proteinExistence type="inferred from homology"/>
<evidence type="ECO:0000256" key="12">
    <source>
        <dbReference type="PIRNR" id="PIRNR002764"/>
    </source>
</evidence>
<evidence type="ECO:0000256" key="13">
    <source>
        <dbReference type="SAM" id="Phobius"/>
    </source>
</evidence>
<feature type="transmembrane region" description="Helical" evidence="13">
    <location>
        <begin position="153"/>
        <end position="174"/>
    </location>
</feature>
<feature type="transmembrane region" description="Helical" evidence="13">
    <location>
        <begin position="15"/>
        <end position="33"/>
    </location>
</feature>
<dbReference type="GO" id="GO:1903607">
    <property type="term" value="P:cytochrome c biosynthetic process"/>
    <property type="evidence" value="ECO:0007669"/>
    <property type="project" value="TreeGrafter"/>
</dbReference>
<dbReference type="PRINTS" id="PR01414">
    <property type="entry name" value="CCMBBIOGNSIS"/>
</dbReference>
<dbReference type="GO" id="GO:0017004">
    <property type="term" value="P:cytochrome complex assembly"/>
    <property type="evidence" value="ECO:0007669"/>
    <property type="project" value="UniProtKB-KW"/>
</dbReference>
<dbReference type="NCBIfam" id="TIGR01190">
    <property type="entry name" value="ccmB"/>
    <property type="match status" value="1"/>
</dbReference>
<comment type="caution">
    <text evidence="14">The sequence shown here is derived from an EMBL/GenBank/DDBJ whole genome shotgun (WGS) entry which is preliminary data.</text>
</comment>
<accession>A0A3N5Y697</accession>
<dbReference type="RefSeq" id="WP_124026828.1">
    <property type="nucleotide sequence ID" value="NZ_JBHRSN010000005.1"/>
</dbReference>
<keyword evidence="8 13" id="KW-0812">Transmembrane</keyword>
<dbReference type="EMBL" id="RPOK01000001">
    <property type="protein sequence ID" value="RPJ68826.1"/>
    <property type="molecule type" value="Genomic_DNA"/>
</dbReference>
<dbReference type="GO" id="GO:0015232">
    <property type="term" value="F:heme transmembrane transporter activity"/>
    <property type="evidence" value="ECO:0007669"/>
    <property type="project" value="InterPro"/>
</dbReference>
<feature type="transmembrane region" description="Helical" evidence="13">
    <location>
        <begin position="121"/>
        <end position="146"/>
    </location>
</feature>
<evidence type="ECO:0000256" key="2">
    <source>
        <dbReference type="ARBA" id="ARBA00004429"/>
    </source>
</evidence>
<comment type="similarity">
    <text evidence="3 12">Belongs to the CcmB/CycW/HelB family.</text>
</comment>
<dbReference type="PIRSF" id="PIRSF002764">
    <property type="entry name" value="CcmB"/>
    <property type="match status" value="1"/>
</dbReference>
<keyword evidence="9 12" id="KW-0201">Cytochrome c-type biogenesis</keyword>
<evidence type="ECO:0000256" key="6">
    <source>
        <dbReference type="ARBA" id="ARBA00022475"/>
    </source>
</evidence>
<evidence type="ECO:0000256" key="3">
    <source>
        <dbReference type="ARBA" id="ARBA00010544"/>
    </source>
</evidence>
<comment type="subcellular location">
    <subcellularLocation>
        <location evidence="2">Cell inner membrane</location>
        <topology evidence="2">Multi-pass membrane protein</topology>
    </subcellularLocation>
</comment>
<dbReference type="Proteomes" id="UP000275281">
    <property type="component" value="Unassembled WGS sequence"/>
</dbReference>
<keyword evidence="11 12" id="KW-0472">Membrane</keyword>
<dbReference type="GO" id="GO:0005886">
    <property type="term" value="C:plasma membrane"/>
    <property type="evidence" value="ECO:0007669"/>
    <property type="project" value="UniProtKB-SubCell"/>
</dbReference>
<organism evidence="14 15">
    <name type="scientific">Alteromonas sediminis</name>
    <dbReference type="NCBI Taxonomy" id="2259342"/>
    <lineage>
        <taxon>Bacteria</taxon>
        <taxon>Pseudomonadati</taxon>
        <taxon>Pseudomonadota</taxon>
        <taxon>Gammaproteobacteria</taxon>
        <taxon>Alteromonadales</taxon>
        <taxon>Alteromonadaceae</taxon>
        <taxon>Alteromonas/Salinimonas group</taxon>
        <taxon>Alteromonas</taxon>
    </lineage>
</organism>
<comment type="function">
    <text evidence="1 12">Required for the export of heme to the periplasm for the biogenesis of c-type cytochromes.</text>
</comment>
<evidence type="ECO:0000256" key="1">
    <source>
        <dbReference type="ARBA" id="ARBA00002442"/>
    </source>
</evidence>
<evidence type="ECO:0000256" key="7">
    <source>
        <dbReference type="ARBA" id="ARBA00022519"/>
    </source>
</evidence>
<dbReference type="InterPro" id="IPR026031">
    <property type="entry name" value="Cyt_c_CcmB_bac"/>
</dbReference>
<name>A0A3N5Y697_9ALTE</name>
<evidence type="ECO:0000256" key="10">
    <source>
        <dbReference type="ARBA" id="ARBA00022989"/>
    </source>
</evidence>
<keyword evidence="15" id="KW-1185">Reference proteome</keyword>
<feature type="transmembrane region" description="Helical" evidence="13">
    <location>
        <begin position="39"/>
        <end position="59"/>
    </location>
</feature>
<gene>
    <name evidence="14" type="primary">ccmB</name>
    <name evidence="14" type="ORF">DRW07_02380</name>
</gene>
<dbReference type="AlphaFoldDB" id="A0A3N5Y697"/>
<evidence type="ECO:0000256" key="11">
    <source>
        <dbReference type="ARBA" id="ARBA00023136"/>
    </source>
</evidence>
<dbReference type="Pfam" id="PF03379">
    <property type="entry name" value="CcmB"/>
    <property type="match status" value="1"/>
</dbReference>
<evidence type="ECO:0000256" key="5">
    <source>
        <dbReference type="ARBA" id="ARBA00022448"/>
    </source>
</evidence>
<reference evidence="14 15" key="1">
    <citation type="submission" date="2018-11" db="EMBL/GenBank/DDBJ databases">
        <authorList>
            <person name="Ye M.-Q."/>
            <person name="Du Z.-J."/>
        </authorList>
    </citation>
    <scope>NUCLEOTIDE SEQUENCE [LARGE SCALE GENOMIC DNA]</scope>
    <source>
        <strain evidence="14 15">U0105</strain>
    </source>
</reference>
<evidence type="ECO:0000256" key="8">
    <source>
        <dbReference type="ARBA" id="ARBA00022692"/>
    </source>
</evidence>
<keyword evidence="7 12" id="KW-0997">Cell inner membrane</keyword>